<gene>
    <name evidence="1" type="ORF">SAMN05216333_10957</name>
</gene>
<evidence type="ECO:0000313" key="1">
    <source>
        <dbReference type="EMBL" id="SEO40084.1"/>
    </source>
</evidence>
<dbReference type="STRING" id="42354.SAMN05216333_10957"/>
<proteinExistence type="predicted"/>
<dbReference type="EMBL" id="FODO01000009">
    <property type="protein sequence ID" value="SEO40084.1"/>
    <property type="molecule type" value="Genomic_DNA"/>
</dbReference>
<organism evidence="1 2">
    <name type="scientific">Nitrosomonas oligotropha</name>
    <dbReference type="NCBI Taxonomy" id="42354"/>
    <lineage>
        <taxon>Bacteria</taxon>
        <taxon>Pseudomonadati</taxon>
        <taxon>Pseudomonadota</taxon>
        <taxon>Betaproteobacteria</taxon>
        <taxon>Nitrosomonadales</taxon>
        <taxon>Nitrosomonadaceae</taxon>
        <taxon>Nitrosomonas</taxon>
    </lineage>
</organism>
<evidence type="ECO:0000313" key="2">
    <source>
        <dbReference type="Proteomes" id="UP000198814"/>
    </source>
</evidence>
<sequence length="120" mass="13541">MQISVVQLAGAAEEVMAGLLKAKDHKEITGREEAKEWLINITKNYGNELTDKEAGDSLNQIRNSTKHHDAKSTIENLEIASISEHAKSCIVRAIINYRKLHSEPNEIVEKYMTLWLANKI</sequence>
<name>A0A1H8PEG3_9PROT</name>
<protein>
    <submittedName>
        <fullName evidence="1">Uncharacterized protein</fullName>
    </submittedName>
</protein>
<keyword evidence="2" id="KW-1185">Reference proteome</keyword>
<dbReference type="Proteomes" id="UP000198814">
    <property type="component" value="Unassembled WGS sequence"/>
</dbReference>
<dbReference type="RefSeq" id="WP_090318503.1">
    <property type="nucleotide sequence ID" value="NZ_FNOE01000010.1"/>
</dbReference>
<reference evidence="2" key="1">
    <citation type="submission" date="2016-10" db="EMBL/GenBank/DDBJ databases">
        <authorList>
            <person name="Varghese N."/>
            <person name="Submissions S."/>
        </authorList>
    </citation>
    <scope>NUCLEOTIDE SEQUENCE [LARGE SCALE GENOMIC DNA]</scope>
    <source>
        <strain evidence="2">Nm76</strain>
    </source>
</reference>
<accession>A0A1H8PEG3</accession>
<dbReference type="AlphaFoldDB" id="A0A1H8PEG3"/>